<keyword evidence="4 5" id="KW-0472">Membrane</keyword>
<evidence type="ECO:0000256" key="3">
    <source>
        <dbReference type="ARBA" id="ARBA00022989"/>
    </source>
</evidence>
<feature type="transmembrane region" description="Helical" evidence="5">
    <location>
        <begin position="249"/>
        <end position="267"/>
    </location>
</feature>
<evidence type="ECO:0000256" key="1">
    <source>
        <dbReference type="ARBA" id="ARBA00004141"/>
    </source>
</evidence>
<dbReference type="Pfam" id="PF00335">
    <property type="entry name" value="Tetraspanin"/>
    <property type="match status" value="1"/>
</dbReference>
<organism evidence="6 7">
    <name type="scientific">Lates calcarifer</name>
    <name type="common">Barramundi</name>
    <name type="synonym">Holocentrus calcarifer</name>
    <dbReference type="NCBI Taxonomy" id="8187"/>
    <lineage>
        <taxon>Eukaryota</taxon>
        <taxon>Metazoa</taxon>
        <taxon>Chordata</taxon>
        <taxon>Craniata</taxon>
        <taxon>Vertebrata</taxon>
        <taxon>Euteleostomi</taxon>
        <taxon>Actinopterygii</taxon>
        <taxon>Neopterygii</taxon>
        <taxon>Teleostei</taxon>
        <taxon>Neoteleostei</taxon>
        <taxon>Acanthomorphata</taxon>
        <taxon>Carangaria</taxon>
        <taxon>Carangaria incertae sedis</taxon>
        <taxon>Centropomidae</taxon>
        <taxon>Lates</taxon>
    </lineage>
</organism>
<dbReference type="PRINTS" id="PR00259">
    <property type="entry name" value="TMFOUR"/>
</dbReference>
<dbReference type="InParanoid" id="A0A4W6G7H8"/>
<name>A0A4W6G7H8_LATCA</name>
<dbReference type="AlphaFoldDB" id="A0A4W6G7H8"/>
<dbReference type="SUPFAM" id="SSF48652">
    <property type="entry name" value="Tetraspanin"/>
    <property type="match status" value="1"/>
</dbReference>
<evidence type="ECO:0000256" key="5">
    <source>
        <dbReference type="SAM" id="Phobius"/>
    </source>
</evidence>
<dbReference type="Proteomes" id="UP000314980">
    <property type="component" value="Unassembled WGS sequence"/>
</dbReference>
<evidence type="ECO:0000313" key="7">
    <source>
        <dbReference type="Proteomes" id="UP000314980"/>
    </source>
</evidence>
<reference evidence="6" key="3">
    <citation type="submission" date="2025-09" db="UniProtKB">
        <authorList>
            <consortium name="Ensembl"/>
        </authorList>
    </citation>
    <scope>IDENTIFICATION</scope>
</reference>
<dbReference type="PANTHER" id="PTHR19282">
    <property type="entry name" value="TETRASPANIN"/>
    <property type="match status" value="1"/>
</dbReference>
<dbReference type="Ensembl" id="ENSLCAT00010060320.1">
    <property type="protein sequence ID" value="ENSLCAP00010058718.1"/>
    <property type="gene ID" value="ENSLCAG00010027377.1"/>
</dbReference>
<evidence type="ECO:0000256" key="4">
    <source>
        <dbReference type="ARBA" id="ARBA00023136"/>
    </source>
</evidence>
<evidence type="ECO:0000256" key="2">
    <source>
        <dbReference type="ARBA" id="ARBA00022692"/>
    </source>
</evidence>
<dbReference type="Gene3D" id="1.10.1450.10">
    <property type="entry name" value="Tetraspanin"/>
    <property type="match status" value="1"/>
</dbReference>
<reference evidence="6" key="2">
    <citation type="submission" date="2025-08" db="UniProtKB">
        <authorList>
            <consortium name="Ensembl"/>
        </authorList>
    </citation>
    <scope>IDENTIFICATION</scope>
</reference>
<accession>A0A4W6G7H8</accession>
<keyword evidence="7" id="KW-1185">Reference proteome</keyword>
<protein>
    <submittedName>
        <fullName evidence="6">Uncharacterized protein</fullName>
    </submittedName>
</protein>
<keyword evidence="2 5" id="KW-0812">Transmembrane</keyword>
<proteinExistence type="predicted"/>
<dbReference type="InterPro" id="IPR008952">
    <property type="entry name" value="Tetraspanin_EC2_sf"/>
</dbReference>
<feature type="transmembrane region" description="Helical" evidence="5">
    <location>
        <begin position="12"/>
        <end position="31"/>
    </location>
</feature>
<gene>
    <name evidence="6" type="primary">LOC108878391</name>
</gene>
<evidence type="ECO:0000313" key="6">
    <source>
        <dbReference type="Ensembl" id="ENSLCAP00010058718.1"/>
    </source>
</evidence>
<comment type="subcellular location">
    <subcellularLocation>
        <location evidence="1">Membrane</location>
        <topology evidence="1">Multi-pass membrane protein</topology>
    </subcellularLocation>
</comment>
<dbReference type="InterPro" id="IPR018499">
    <property type="entry name" value="Tetraspanin/Peripherin"/>
</dbReference>
<dbReference type="GO" id="GO:0005886">
    <property type="term" value="C:plasma membrane"/>
    <property type="evidence" value="ECO:0007669"/>
    <property type="project" value="TreeGrafter"/>
</dbReference>
<feature type="transmembrane region" description="Helical" evidence="5">
    <location>
        <begin position="51"/>
        <end position="75"/>
    </location>
</feature>
<dbReference type="PANTHER" id="PTHR19282:SF39">
    <property type="entry name" value="LEUKOCYTE SURFACE ANTIGEN CD53"/>
    <property type="match status" value="1"/>
</dbReference>
<keyword evidence="3 5" id="KW-1133">Transmembrane helix</keyword>
<sequence length="332" mass="37684">MNRSCVNCWKTMMINLNFLCWLCGAFVVAFGEFQMMHSKFASLVTTFWPIYPANTLVVTGTIVTCVCYVGVLGGLKENRCMLITFFVLLFILMLVELAMACVFLVYSREIDTYFEKDLMRSLEIYRQSSPEGNKTIKDDFDAVQHLFRCCGVHGEADWKGNIPISCCVKDPCNTLIHNNWQEGCLLKLRTWFARNYLSTGAGVVTMFIIQPGDWSCPPPTGVKTSPGLPGPGSAFPSAGGFFFFLSQEMGLVLVPLALRLFLVLFSLDQCIFKFRHFLIPPGEVCHGLYQLMRYKFLLQINIKLHYHYNISTCPSQFMTMENGERSGRLTFP</sequence>
<reference evidence="7" key="1">
    <citation type="submission" date="2015-09" db="EMBL/GenBank/DDBJ databases">
        <authorList>
            <person name="Sai Rama Sridatta P."/>
        </authorList>
    </citation>
    <scope>NUCLEOTIDE SEQUENCE [LARGE SCALE GENOMIC DNA]</scope>
</reference>
<dbReference type="GeneTree" id="ENSGT00940000159669"/>
<feature type="transmembrane region" description="Helical" evidence="5">
    <location>
        <begin position="82"/>
        <end position="106"/>
    </location>
</feature>